<proteinExistence type="predicted"/>
<reference evidence="1 2" key="1">
    <citation type="journal article" date="2021" name="Int. J. Syst. Evol. Microbiol.">
        <title>Amazonocrinis nigriterrae gen. nov., sp. nov., Atlanticothrix silvestris gen. nov., sp. nov. and Dendronalium phyllosphericum gen. nov., sp. nov., nostocacean cyanobacteria from Brazilian environments.</title>
        <authorList>
            <person name="Alvarenga D.O."/>
            <person name="Andreote A.P.D."/>
            <person name="Branco L.H.Z."/>
            <person name="Delbaje E."/>
            <person name="Cruz R.B."/>
            <person name="Varani A.M."/>
            <person name="Fiore M.F."/>
        </authorList>
    </citation>
    <scope>NUCLEOTIDE SEQUENCE [LARGE SCALE GENOMIC DNA]</scope>
    <source>
        <strain evidence="1 2">CENA67</strain>
    </source>
</reference>
<keyword evidence="2" id="KW-1185">Reference proteome</keyword>
<dbReference type="RefSeq" id="WP_198128891.1">
    <property type="nucleotide sequence ID" value="NZ_JAECZC010000111.1"/>
</dbReference>
<comment type="caution">
    <text evidence="1">The sequence shown here is derived from an EMBL/GenBank/DDBJ whole genome shotgun (WGS) entry which is preliminary data.</text>
</comment>
<dbReference type="Proteomes" id="UP000632766">
    <property type="component" value="Unassembled WGS sequence"/>
</dbReference>
<evidence type="ECO:0000313" key="1">
    <source>
        <dbReference type="EMBL" id="MBH8567171.1"/>
    </source>
</evidence>
<dbReference type="EMBL" id="JAECZC010000111">
    <property type="protein sequence ID" value="MBH8567171.1"/>
    <property type="molecule type" value="Genomic_DNA"/>
</dbReference>
<accession>A0A8J7LEW4</accession>
<name>A0A8J7LEW4_9NOST</name>
<dbReference type="AlphaFoldDB" id="A0A8J7LEW4"/>
<evidence type="ECO:0000313" key="2">
    <source>
        <dbReference type="Proteomes" id="UP000632766"/>
    </source>
</evidence>
<gene>
    <name evidence="1" type="ORF">I8748_34335</name>
</gene>
<protein>
    <submittedName>
        <fullName evidence="1">Uncharacterized protein</fullName>
    </submittedName>
</protein>
<organism evidence="1 2">
    <name type="scientific">Amazonocrinis nigriterrae CENA67</name>
    <dbReference type="NCBI Taxonomy" id="2794033"/>
    <lineage>
        <taxon>Bacteria</taxon>
        <taxon>Bacillati</taxon>
        <taxon>Cyanobacteriota</taxon>
        <taxon>Cyanophyceae</taxon>
        <taxon>Nostocales</taxon>
        <taxon>Nostocaceae</taxon>
        <taxon>Amazonocrinis</taxon>
        <taxon>Amazonocrinis nigriterrae</taxon>
    </lineage>
</organism>
<sequence length="329" mass="37670">MPQLAARLGGRDSYSDDLLRHVDPDGAEYFTVKATGQSGMSHSGLARFLGVTHQRVSKWVKRVQQADPAENSLPECLKPFAGCDLVLTGYFDIEGRNILADGFCAAMIEYYASYSKQVNKESQAKAQQTLDLIKHLGMRLFIHKKTGWKSSSRSSSSVEDNFELEFEAHRVRFSVREILRLEKYPELKLAIKEYGQKHHCLCPKLFSDTHDAMNKLLQGLKAREIREQNKLSRSVSLRDHYDTHPLIDYSTLSRLTTNQIRHKDKHPVEAVRIAFELYLPEHIPQPVPIIENVYTADKRLRKVAKQRRLKAGVQLSLFTDDLKINPQLL</sequence>